<reference evidence="1 2" key="1">
    <citation type="journal article" date="2022" name="bioRxiv">
        <title>Genomics of Preaxostyla Flagellates Illuminates Evolutionary Transitions and the Path Towards Mitochondrial Loss.</title>
        <authorList>
            <person name="Novak L.V.F."/>
            <person name="Treitli S.C."/>
            <person name="Pyrih J."/>
            <person name="Halakuc P."/>
            <person name="Pipaliya S.V."/>
            <person name="Vacek V."/>
            <person name="Brzon O."/>
            <person name="Soukal P."/>
            <person name="Eme L."/>
            <person name="Dacks J.B."/>
            <person name="Karnkowska A."/>
            <person name="Elias M."/>
            <person name="Hampl V."/>
        </authorList>
    </citation>
    <scope>NUCLEOTIDE SEQUENCE [LARGE SCALE GENOMIC DNA]</scope>
    <source>
        <strain evidence="1">NAU3</strain>
        <tissue evidence="1">Gut</tissue>
    </source>
</reference>
<keyword evidence="2" id="KW-1185">Reference proteome</keyword>
<gene>
    <name evidence="1" type="ORF">BLNAU_11528</name>
</gene>
<dbReference type="Gene3D" id="1.25.10.10">
    <property type="entry name" value="Leucine-rich Repeat Variant"/>
    <property type="match status" value="1"/>
</dbReference>
<organism evidence="1 2">
    <name type="scientific">Blattamonas nauphoetae</name>
    <dbReference type="NCBI Taxonomy" id="2049346"/>
    <lineage>
        <taxon>Eukaryota</taxon>
        <taxon>Metamonada</taxon>
        <taxon>Preaxostyla</taxon>
        <taxon>Oxymonadida</taxon>
        <taxon>Blattamonas</taxon>
    </lineage>
</organism>
<dbReference type="Proteomes" id="UP001281761">
    <property type="component" value="Unassembled WGS sequence"/>
</dbReference>
<dbReference type="InterPro" id="IPR016024">
    <property type="entry name" value="ARM-type_fold"/>
</dbReference>
<dbReference type="EMBL" id="JARBJD010000090">
    <property type="protein sequence ID" value="KAK2953528.1"/>
    <property type="molecule type" value="Genomic_DNA"/>
</dbReference>
<accession>A0ABQ9XM92</accession>
<protein>
    <submittedName>
        <fullName evidence="1">Uncharacterized protein</fullName>
    </submittedName>
</protein>
<comment type="caution">
    <text evidence="1">The sequence shown here is derived from an EMBL/GenBank/DDBJ whole genome shotgun (WGS) entry which is preliminary data.</text>
</comment>
<dbReference type="SUPFAM" id="SSF48371">
    <property type="entry name" value="ARM repeat"/>
    <property type="match status" value="1"/>
</dbReference>
<sequence>MEYSQFEDLIMQTQCNETNLVTNAQTIILSLYHQNITHFVSLSIQTLSFHHNIQAQCFVLLKLRDGFVYRTNPQSILFSLPHEQISELRVCLSNVLLDPTANDLTKRLTADAIAEFGITSYLTDQSFWPDIVPFLLHVAHDSDPSNRKYALRGMIAVVYNSKQPNSYRPLYNLFQKKIHFFQAYTL</sequence>
<dbReference type="InterPro" id="IPR011989">
    <property type="entry name" value="ARM-like"/>
</dbReference>
<proteinExistence type="predicted"/>
<evidence type="ECO:0000313" key="1">
    <source>
        <dbReference type="EMBL" id="KAK2953528.1"/>
    </source>
</evidence>
<evidence type="ECO:0000313" key="2">
    <source>
        <dbReference type="Proteomes" id="UP001281761"/>
    </source>
</evidence>
<name>A0ABQ9XM92_9EUKA</name>